<keyword evidence="5" id="KW-1133">Transmembrane helix</keyword>
<gene>
    <name evidence="8" type="ORF">MNBD_ACTINO02-194</name>
</gene>
<evidence type="ECO:0000256" key="5">
    <source>
        <dbReference type="SAM" id="Phobius"/>
    </source>
</evidence>
<dbReference type="PANTHER" id="PTHR34819:SF3">
    <property type="entry name" value="CELL SURFACE PROTEIN"/>
    <property type="match status" value="1"/>
</dbReference>
<dbReference type="Gene3D" id="2.60.40.1170">
    <property type="entry name" value="Mu homology domain, subdomain B"/>
    <property type="match status" value="1"/>
</dbReference>
<comment type="subcellular location">
    <subcellularLocation>
        <location evidence="1">Secreted</location>
    </subcellularLocation>
</comment>
<keyword evidence="3" id="KW-0732">Signal</keyword>
<dbReference type="AlphaFoldDB" id="A0A3B0SI01"/>
<dbReference type="SUPFAM" id="SSF117074">
    <property type="entry name" value="Hypothetical protein PA1324"/>
    <property type="match status" value="1"/>
</dbReference>
<dbReference type="InterPro" id="IPR051172">
    <property type="entry name" value="Chlamydia_OmcB"/>
</dbReference>
<organism evidence="8">
    <name type="scientific">hydrothermal vent metagenome</name>
    <dbReference type="NCBI Taxonomy" id="652676"/>
    <lineage>
        <taxon>unclassified sequences</taxon>
        <taxon>metagenomes</taxon>
        <taxon>ecological metagenomes</taxon>
    </lineage>
</organism>
<evidence type="ECO:0000256" key="3">
    <source>
        <dbReference type="ARBA" id="ARBA00022729"/>
    </source>
</evidence>
<evidence type="ECO:0000256" key="2">
    <source>
        <dbReference type="ARBA" id="ARBA00022525"/>
    </source>
</evidence>
<dbReference type="PANTHER" id="PTHR34819">
    <property type="entry name" value="LARGE CYSTEINE-RICH PERIPLASMIC PROTEIN OMCB"/>
    <property type="match status" value="1"/>
</dbReference>
<dbReference type="InterPro" id="IPR033764">
    <property type="entry name" value="Sdr_B"/>
</dbReference>
<evidence type="ECO:0000256" key="1">
    <source>
        <dbReference type="ARBA" id="ARBA00004613"/>
    </source>
</evidence>
<dbReference type="GO" id="GO:0005576">
    <property type="term" value="C:extracellular region"/>
    <property type="evidence" value="ECO:0007669"/>
    <property type="project" value="UniProtKB-SubCell"/>
</dbReference>
<dbReference type="EMBL" id="UOEK01000188">
    <property type="protein sequence ID" value="VAW00459.1"/>
    <property type="molecule type" value="Genomic_DNA"/>
</dbReference>
<evidence type="ECO:0000259" key="6">
    <source>
        <dbReference type="Pfam" id="PF01345"/>
    </source>
</evidence>
<evidence type="ECO:0000259" key="7">
    <source>
        <dbReference type="Pfam" id="PF17210"/>
    </source>
</evidence>
<dbReference type="InterPro" id="IPR001434">
    <property type="entry name" value="OmcB-like_DUF11"/>
</dbReference>
<reference evidence="8" key="1">
    <citation type="submission" date="2018-06" db="EMBL/GenBank/DDBJ databases">
        <authorList>
            <person name="Zhirakovskaya E."/>
        </authorList>
    </citation>
    <scope>NUCLEOTIDE SEQUENCE</scope>
</reference>
<evidence type="ECO:0008006" key="9">
    <source>
        <dbReference type="Google" id="ProtNLM"/>
    </source>
</evidence>
<keyword evidence="5" id="KW-0812">Transmembrane</keyword>
<feature type="domain" description="DUF11" evidence="6">
    <location>
        <begin position="362"/>
        <end position="470"/>
    </location>
</feature>
<dbReference type="Pfam" id="PF17210">
    <property type="entry name" value="SdrD_B"/>
    <property type="match status" value="1"/>
</dbReference>
<dbReference type="NCBIfam" id="TIGR01451">
    <property type="entry name" value="B_ant_repeat"/>
    <property type="match status" value="3"/>
</dbReference>
<dbReference type="Pfam" id="PF01345">
    <property type="entry name" value="DUF11"/>
    <property type="match status" value="3"/>
</dbReference>
<dbReference type="InterPro" id="IPR047589">
    <property type="entry name" value="DUF11_rpt"/>
</dbReference>
<feature type="region of interest" description="Disordered" evidence="4">
    <location>
        <begin position="458"/>
        <end position="477"/>
    </location>
</feature>
<evidence type="ECO:0000256" key="4">
    <source>
        <dbReference type="SAM" id="MobiDB-lite"/>
    </source>
</evidence>
<accession>A0A3B0SI01</accession>
<feature type="domain" description="DUF11" evidence="6">
    <location>
        <begin position="491"/>
        <end position="596"/>
    </location>
</feature>
<feature type="transmembrane region" description="Helical" evidence="5">
    <location>
        <begin position="21"/>
        <end position="38"/>
    </location>
</feature>
<proteinExistence type="predicted"/>
<sequence length="757" mass="76883">MKASVTGVRTFSGTRPQHRSLIALVVMTLIVAVVSLGATRAEAASFGAVADFEAGLSAGDTVSTLSSGNGISGANLGTISVFGSATGVSGNAAMIFDSRCGGSAASCTGEDPDLFAPSYGNILIVSQDGDSTDPDDSAQPDSTLTFGFGSWGDAGLVTVNSLDLIDIETSAATIDFYDAADALIATLAIPSTGDGGTETVAINQSGVRRMVVNFRGSGGIDGLNITGERVVMDLWLDKTVSDDVVFVGQETTFTITVGNDGPDPATGVVVTDTLPAGLSHVSHAGDGAYDAATGIWTIGDLGVDETVSMTLTVTVDELGSFTNVAEVTAANEPDIDSTPADGTGDDWDDASVSAIERPHIIDLEVTKSADPQVINPGDAATFTISVVNQGPDDATGVVVTDTLPAGLSYVSHSGDGTYDPGTGVWTIGDLALSASVSLDIVVTGTELGSFTNVAEVTDANEQDSDSTPDDGTGDDWDDATVTIVEVDSIIDLELTKDVDPATVTVGDETVFTISVVNQGPDDATGVVVTDTLPAGLTYVADAGDGSYDPATGVWTIGNLAVGASVAMTLTATVDEAGSFTNEAEVTAANELDSDSTPGDGEGDDWDDATVTAAQVLASALIGDTVWFDDDKDGTQDPSEKGVSGVTVTLTNTDTDTTISMVTNSEGRYLFSALDPGNYQVKVTKSSFPESTSLTTVGSFTISLAAGEDYLTADFGIAGSLPITGLNIDQFAFLGVMFLALGAALVGSGRKFGDDPAT</sequence>
<name>A0A3B0SI01_9ZZZZ</name>
<keyword evidence="2" id="KW-0964">Secreted</keyword>
<feature type="domain" description="DUF11" evidence="6">
    <location>
        <begin position="233"/>
        <end position="338"/>
    </location>
</feature>
<evidence type="ECO:0000313" key="8">
    <source>
        <dbReference type="EMBL" id="VAW00459.1"/>
    </source>
</evidence>
<protein>
    <recommendedName>
        <fullName evidence="9">DUF11 domain-containing protein</fullName>
    </recommendedName>
</protein>
<keyword evidence="5" id="KW-0472">Membrane</keyword>
<dbReference type="Gene3D" id="2.60.40.10">
    <property type="entry name" value="Immunoglobulins"/>
    <property type="match status" value="3"/>
</dbReference>
<dbReference type="InterPro" id="IPR013783">
    <property type="entry name" value="Ig-like_fold"/>
</dbReference>
<feature type="domain" description="SD-repeat containing protein B" evidence="7">
    <location>
        <begin position="620"/>
        <end position="686"/>
    </location>
</feature>